<dbReference type="Proteomes" id="UP001224682">
    <property type="component" value="Unassembled WGS sequence"/>
</dbReference>
<evidence type="ECO:0000313" key="4">
    <source>
        <dbReference type="Proteomes" id="UP001224682"/>
    </source>
</evidence>
<sequence>MGKLERRVSRRRAVGRIAAGGALVAAFSGLSPQARADCVRDGTVVACATASPAGYEEIVTSGRTDRTVNVAADVADGIEIQLLQGGDIDFHQKSGTITNIYGDSVYLKTTDGKVSGTFSNMSTKDNALEIVASEIDVTVKGSITGTGFASSGVIFNDVGSVKITNSGGDSNAISGNSAGLNVWQADSFTLVNENGSKITGTTKSSGGVFANDVSGDIWVSNDASSITGSTAFGAWFSGGDLTIENGSGTISGTNYGIDVYDLGGSAKVSNGSGTLAGVSSSGASFVTIGGDVEVKNGTGGKITSSKDYALLAYLVEGDTLIENSGGLIASAKVGIYADGASVTIINRPGLDAEEVEQFGFITGGIVIDSGAYSAKDDTGGATLTNEAGGIIISQALPVLDGEITREQIAAASAVTVVKATGGRIEIANDGILIGRVQLTKSDDVFENTGGWAVSGVNDFGSGQDALTNKGTLYAAALADTAETTRFDGLETFTNHSIFSLADGGAGDMAVFAGDVAFAKGATYIIDVDLAGQADLITAEGKATIDSGAAIRLRAVDDIAFGTDYRVLSAAGGVTGNFGEVDGEVDGEVEVSAFVGLTSINTGYDLYVRYDQVRDFTAAAATRDQFAVASALDTLPGKGPTGTLRNALAFLPTDAQARGAFDQLAGEVYASSQSLFVQQSSLIRNALIDRMRAAQGAVGASAAPVLGYAPAPGSSPAARAIDDGLATKAAPLAATTPERALWVTGFGSWTDFDGSANAAGFNGSTGGFLMGGDAGFDGGWRLGVAGGYSATSFSGQGASGDSDNWHIGAYGGNQWGALALRAGLAYTWQDVSTSRSVAFPGFTDSLSADYHAGLFQAFGELGYRLDTAFAAFEPFANLAYVSLDTDSSGEWGGAAALATRGNDMETSFTTLGLRAERDVVLGSFATTLRASAGWRHAFGDITPVATQAFLGSASFDTTGVAIAEDAAVVEAGLDVHVGASATLGVAYTGQYGGGVTENGFNASFKLSF</sequence>
<feature type="signal peptide" evidence="1">
    <location>
        <begin position="1"/>
        <end position="36"/>
    </location>
</feature>
<dbReference type="InterPro" id="IPR006311">
    <property type="entry name" value="TAT_signal"/>
</dbReference>
<dbReference type="InterPro" id="IPR006315">
    <property type="entry name" value="OM_autotransptr_brl_dom"/>
</dbReference>
<dbReference type="PROSITE" id="PS51208">
    <property type="entry name" value="AUTOTRANSPORTER"/>
    <property type="match status" value="1"/>
</dbReference>
<keyword evidence="1" id="KW-0732">Signal</keyword>
<dbReference type="RefSeq" id="WP_307022097.1">
    <property type="nucleotide sequence ID" value="NZ_JAUSUI010000009.1"/>
</dbReference>
<feature type="domain" description="Autotransporter" evidence="2">
    <location>
        <begin position="733"/>
        <end position="1007"/>
    </location>
</feature>
<keyword evidence="4" id="KW-1185">Reference proteome</keyword>
<dbReference type="InterPro" id="IPR005546">
    <property type="entry name" value="Autotransporte_beta"/>
</dbReference>
<dbReference type="SMART" id="SM00869">
    <property type="entry name" value="Autotransporter"/>
    <property type="match status" value="1"/>
</dbReference>
<name>A0ABU0BI03_9HYPH</name>
<proteinExistence type="predicted"/>
<dbReference type="Gene3D" id="2.40.128.130">
    <property type="entry name" value="Autotransporter beta-domain"/>
    <property type="match status" value="1"/>
</dbReference>
<dbReference type="SUPFAM" id="SSF103515">
    <property type="entry name" value="Autotransporter"/>
    <property type="match status" value="1"/>
</dbReference>
<feature type="chain" id="PRO_5047453815" evidence="1">
    <location>
        <begin position="37"/>
        <end position="1007"/>
    </location>
</feature>
<evidence type="ECO:0000313" key="3">
    <source>
        <dbReference type="EMBL" id="MDQ0304687.1"/>
    </source>
</evidence>
<dbReference type="PROSITE" id="PS51318">
    <property type="entry name" value="TAT"/>
    <property type="match status" value="1"/>
</dbReference>
<dbReference type="NCBIfam" id="TIGR01414">
    <property type="entry name" value="autotrans_barl"/>
    <property type="match status" value="1"/>
</dbReference>
<accession>A0ABU0BI03</accession>
<gene>
    <name evidence="3" type="ORF">J2S75_003732</name>
</gene>
<dbReference type="Pfam" id="PF03797">
    <property type="entry name" value="Autotransporter"/>
    <property type="match status" value="1"/>
</dbReference>
<evidence type="ECO:0000256" key="1">
    <source>
        <dbReference type="SAM" id="SignalP"/>
    </source>
</evidence>
<dbReference type="EMBL" id="JAUSUI010000009">
    <property type="protein sequence ID" value="MDQ0304687.1"/>
    <property type="molecule type" value="Genomic_DNA"/>
</dbReference>
<dbReference type="InterPro" id="IPR036709">
    <property type="entry name" value="Autotransporte_beta_dom_sf"/>
</dbReference>
<comment type="caution">
    <text evidence="3">The sequence shown here is derived from an EMBL/GenBank/DDBJ whole genome shotgun (WGS) entry which is preliminary data.</text>
</comment>
<organism evidence="3 4">
    <name type="scientific">Ancylobacter polymorphus</name>
    <dbReference type="NCBI Taxonomy" id="223390"/>
    <lineage>
        <taxon>Bacteria</taxon>
        <taxon>Pseudomonadati</taxon>
        <taxon>Pseudomonadota</taxon>
        <taxon>Alphaproteobacteria</taxon>
        <taxon>Hyphomicrobiales</taxon>
        <taxon>Xanthobacteraceae</taxon>
        <taxon>Ancylobacter</taxon>
    </lineage>
</organism>
<evidence type="ECO:0000259" key="2">
    <source>
        <dbReference type="PROSITE" id="PS51208"/>
    </source>
</evidence>
<protein>
    <submittedName>
        <fullName evidence="3">Outer membrane autotransporter protein</fullName>
    </submittedName>
</protein>
<reference evidence="3 4" key="1">
    <citation type="submission" date="2023-07" db="EMBL/GenBank/DDBJ databases">
        <title>Genomic Encyclopedia of Type Strains, Phase IV (KMG-IV): sequencing the most valuable type-strain genomes for metagenomic binning, comparative biology and taxonomic classification.</title>
        <authorList>
            <person name="Goeker M."/>
        </authorList>
    </citation>
    <scope>NUCLEOTIDE SEQUENCE [LARGE SCALE GENOMIC DNA]</scope>
    <source>
        <strain evidence="3 4">DSM 2457</strain>
    </source>
</reference>